<sequence length="803" mass="85696">MFARLTALVSSAPAFPYVTGQPYEIAWGSWTHYRGTKKEDSSEVSIFRVSAASRDDQKLQIARNGVKRLKLVRHPNILAFRDTFEFEEKGETVIYLVTEPVTPLSTLLSQLDMDQAARSEFVAMGLYHIAKAVSFLSNDCALVHGNVCMRAVVVTPTLDWRLHGFDLLSEHAAAGDSSGNWALPATSWMVPSQYKAAEVGRGEWQVVKQSPPWAVDAWGLGCLMQEAFGGRELLRTEDLRSVDSIPKPALQDYQRLLASAPARRLNPAKLGGESGVLRNKLVDTIAFLENLSLKDSSEKDTFFKRLPAAVPQIPLPVAQLKLLPMLAGALEYGGAPASALAALLQIGQTLSPEDFRVRVVPALSKLFASNDRSVRRSLLESIDTYGPHLTESAVEEQIYPHVATGFTDTNAYLRELTLKSMLVLAPKLSQRTLNQSLLKFLAKLQVDEEAAIRANTTILLGNLAQHLSEPACKRVLLNAFTRALKDGFPPARIAGLKAMVATAVRHNAEEAATRILPTVAPLAVDPVQEVRHTALAATDVFVQILRDHNRTLDDSLTAAGTANKDLQQSATASGWTVGLNSNLGWAMSSFGLSRDSKTGGPSAATGTISGTAGAAAPSVRTSNGADPGDQAVPMTSTQQPGSAHAVSAELPGSAAAEGWDNTGDDSDEGWDDPDPEEAAARQKLSRMRVQPSSTGVTSSKTPVAAPAPASVPAPAAKDTRWASNDDDDRWEDMDAASNASFASAGSGTSSRSAPAPRPPRGTAGGRRGGRLGAQRASGSGAQRAGMKLGAQKLNTKLEDNFEF</sequence>
<dbReference type="Pfam" id="PF00069">
    <property type="entry name" value="Pkinase"/>
    <property type="match status" value="1"/>
</dbReference>
<gene>
    <name evidence="4" type="ORF">WJX73_009980</name>
</gene>
<dbReference type="AlphaFoldDB" id="A0AAW1NXI3"/>
<dbReference type="Proteomes" id="UP001465755">
    <property type="component" value="Unassembled WGS sequence"/>
</dbReference>
<reference evidence="4 5" key="1">
    <citation type="journal article" date="2024" name="Nat. Commun.">
        <title>Phylogenomics reveals the evolutionary origins of lichenization in chlorophyte algae.</title>
        <authorList>
            <person name="Puginier C."/>
            <person name="Libourel C."/>
            <person name="Otte J."/>
            <person name="Skaloud P."/>
            <person name="Haon M."/>
            <person name="Grisel S."/>
            <person name="Petersen M."/>
            <person name="Berrin J.G."/>
            <person name="Delaux P.M."/>
            <person name="Dal Grande F."/>
            <person name="Keller J."/>
        </authorList>
    </citation>
    <scope>NUCLEOTIDE SEQUENCE [LARGE SCALE GENOMIC DNA]</scope>
    <source>
        <strain evidence="4 5">SAG 2036</strain>
    </source>
</reference>
<dbReference type="PANTHER" id="PTHR12984">
    <property type="entry name" value="SCY1-RELATED S/T PROTEIN KINASE-LIKE"/>
    <property type="match status" value="1"/>
</dbReference>
<dbReference type="PANTHER" id="PTHR12984:SF3">
    <property type="entry name" value="N-TERMINAL KINASE-LIKE PROTEIN"/>
    <property type="match status" value="1"/>
</dbReference>
<accession>A0AAW1NXI3</accession>
<feature type="compositionally biased region" description="Low complexity" evidence="2">
    <location>
        <begin position="598"/>
        <end position="618"/>
    </location>
</feature>
<dbReference type="PROSITE" id="PS50011">
    <property type="entry name" value="PROTEIN_KINASE_DOM"/>
    <property type="match status" value="1"/>
</dbReference>
<feature type="compositionally biased region" description="Acidic residues" evidence="2">
    <location>
        <begin position="724"/>
        <end position="734"/>
    </location>
</feature>
<feature type="domain" description="Protein kinase" evidence="3">
    <location>
        <begin position="1"/>
        <end position="326"/>
    </location>
</feature>
<dbReference type="Gene3D" id="1.10.510.10">
    <property type="entry name" value="Transferase(Phosphotransferase) domain 1"/>
    <property type="match status" value="1"/>
</dbReference>
<feature type="compositionally biased region" description="Acidic residues" evidence="2">
    <location>
        <begin position="662"/>
        <end position="677"/>
    </location>
</feature>
<proteinExistence type="predicted"/>
<dbReference type="SUPFAM" id="SSF48371">
    <property type="entry name" value="ARM repeat"/>
    <property type="match status" value="1"/>
</dbReference>
<keyword evidence="5" id="KW-1185">Reference proteome</keyword>
<dbReference type="InterPro" id="IPR021133">
    <property type="entry name" value="HEAT_type_2"/>
</dbReference>
<dbReference type="InterPro" id="IPR000719">
    <property type="entry name" value="Prot_kinase_dom"/>
</dbReference>
<dbReference type="InterPro" id="IPR016024">
    <property type="entry name" value="ARM-type_fold"/>
</dbReference>
<evidence type="ECO:0000313" key="4">
    <source>
        <dbReference type="EMBL" id="KAK9798529.1"/>
    </source>
</evidence>
<feature type="compositionally biased region" description="Low complexity" evidence="2">
    <location>
        <begin position="735"/>
        <end position="754"/>
    </location>
</feature>
<evidence type="ECO:0000256" key="2">
    <source>
        <dbReference type="SAM" id="MobiDB-lite"/>
    </source>
</evidence>
<name>A0AAW1NXI3_9CHLO</name>
<comment type="caution">
    <text evidence="4">The sequence shown here is derived from an EMBL/GenBank/DDBJ whole genome shotgun (WGS) entry which is preliminary data.</text>
</comment>
<dbReference type="PROSITE" id="PS50077">
    <property type="entry name" value="HEAT_REPEAT"/>
    <property type="match status" value="1"/>
</dbReference>
<evidence type="ECO:0000256" key="1">
    <source>
        <dbReference type="PROSITE-ProRule" id="PRU00103"/>
    </source>
</evidence>
<feature type="compositionally biased region" description="Low complexity" evidence="2">
    <location>
        <begin position="702"/>
        <end position="716"/>
    </location>
</feature>
<feature type="compositionally biased region" description="Polar residues" evidence="2">
    <location>
        <begin position="690"/>
        <end position="701"/>
    </location>
</feature>
<dbReference type="InterPro" id="IPR011009">
    <property type="entry name" value="Kinase-like_dom_sf"/>
</dbReference>
<dbReference type="GO" id="GO:0004672">
    <property type="term" value="F:protein kinase activity"/>
    <property type="evidence" value="ECO:0007669"/>
    <property type="project" value="InterPro"/>
</dbReference>
<protein>
    <recommendedName>
        <fullName evidence="3">Protein kinase domain-containing protein</fullName>
    </recommendedName>
</protein>
<dbReference type="GO" id="GO:0005524">
    <property type="term" value="F:ATP binding"/>
    <property type="evidence" value="ECO:0007669"/>
    <property type="project" value="InterPro"/>
</dbReference>
<dbReference type="EMBL" id="JALJOQ010000098">
    <property type="protein sequence ID" value="KAK9798529.1"/>
    <property type="molecule type" value="Genomic_DNA"/>
</dbReference>
<dbReference type="InterPro" id="IPR011989">
    <property type="entry name" value="ARM-like"/>
</dbReference>
<feature type="compositionally biased region" description="Low complexity" evidence="2">
    <location>
        <begin position="772"/>
        <end position="785"/>
    </location>
</feature>
<dbReference type="Gene3D" id="3.30.200.20">
    <property type="entry name" value="Phosphorylase Kinase, domain 1"/>
    <property type="match status" value="1"/>
</dbReference>
<feature type="repeat" description="HEAT" evidence="1">
    <location>
        <begin position="359"/>
        <end position="397"/>
    </location>
</feature>
<feature type="region of interest" description="Disordered" evidence="2">
    <location>
        <begin position="593"/>
        <end position="803"/>
    </location>
</feature>
<evidence type="ECO:0000259" key="3">
    <source>
        <dbReference type="PROSITE" id="PS50011"/>
    </source>
</evidence>
<evidence type="ECO:0000313" key="5">
    <source>
        <dbReference type="Proteomes" id="UP001465755"/>
    </source>
</evidence>
<dbReference type="SUPFAM" id="SSF56112">
    <property type="entry name" value="Protein kinase-like (PK-like)"/>
    <property type="match status" value="1"/>
</dbReference>
<dbReference type="InterPro" id="IPR051177">
    <property type="entry name" value="CIK-Related_Protein"/>
</dbReference>
<organism evidence="4 5">
    <name type="scientific">Symbiochloris irregularis</name>
    <dbReference type="NCBI Taxonomy" id="706552"/>
    <lineage>
        <taxon>Eukaryota</taxon>
        <taxon>Viridiplantae</taxon>
        <taxon>Chlorophyta</taxon>
        <taxon>core chlorophytes</taxon>
        <taxon>Trebouxiophyceae</taxon>
        <taxon>Trebouxiales</taxon>
        <taxon>Trebouxiaceae</taxon>
        <taxon>Symbiochloris</taxon>
    </lineage>
</organism>
<dbReference type="Gene3D" id="1.25.10.10">
    <property type="entry name" value="Leucine-rich Repeat Variant"/>
    <property type="match status" value="1"/>
</dbReference>